<protein>
    <recommendedName>
        <fullName evidence="4">PAR1 protein</fullName>
    </recommendedName>
</protein>
<dbReference type="PANTHER" id="PTHR33649:SF2">
    <property type="entry name" value="PAR1 PROTEIN"/>
    <property type="match status" value="1"/>
</dbReference>
<evidence type="ECO:0000313" key="2">
    <source>
        <dbReference type="EMBL" id="EOA14000.1"/>
    </source>
</evidence>
<feature type="chain" id="PRO_5004342662" description="PAR1 protein" evidence="1">
    <location>
        <begin position="24"/>
        <end position="210"/>
    </location>
</feature>
<dbReference type="PANTHER" id="PTHR33649">
    <property type="entry name" value="PAR1 PROTEIN"/>
    <property type="match status" value="1"/>
</dbReference>
<accession>R0GNU1</accession>
<organism evidence="2 3">
    <name type="scientific">Capsella rubella</name>
    <dbReference type="NCBI Taxonomy" id="81985"/>
    <lineage>
        <taxon>Eukaryota</taxon>
        <taxon>Viridiplantae</taxon>
        <taxon>Streptophyta</taxon>
        <taxon>Embryophyta</taxon>
        <taxon>Tracheophyta</taxon>
        <taxon>Spermatophyta</taxon>
        <taxon>Magnoliopsida</taxon>
        <taxon>eudicotyledons</taxon>
        <taxon>Gunneridae</taxon>
        <taxon>Pentapetalae</taxon>
        <taxon>rosids</taxon>
        <taxon>malvids</taxon>
        <taxon>Brassicales</taxon>
        <taxon>Brassicaceae</taxon>
        <taxon>Camelineae</taxon>
        <taxon>Capsella</taxon>
    </lineage>
</organism>
<keyword evidence="1" id="KW-0732">Signal</keyword>
<name>R0GNU1_9BRAS</name>
<gene>
    <name evidence="2" type="ORF">CARUB_v10027132mg</name>
</gene>
<dbReference type="OrthoDB" id="772928at2759"/>
<dbReference type="STRING" id="81985.R0GNU1"/>
<keyword evidence="3" id="KW-1185">Reference proteome</keyword>
<feature type="signal peptide" evidence="1">
    <location>
        <begin position="1"/>
        <end position="23"/>
    </location>
</feature>
<sequence>MALKMVFATSMLLFAIYSQTALGSEVKCENLDEDTCAFAVSATGKRCVLEKSMRRSGIEVYSCRSSGIESDKVTNIVESNECINACGLGRKSLGISSDALLESRFTQKLCSVKCLNHCPNVVDLFFNLAAGEGVFLPKLCESQEGKTRRAMSEIRSSGIAMDTLGPVGPVSLAVMAPEPATSMYPMPAVPAPEPVTSMYPMPAVPAPTPY</sequence>
<dbReference type="AlphaFoldDB" id="R0GNU1"/>
<dbReference type="Proteomes" id="UP000029121">
    <property type="component" value="Unassembled WGS sequence"/>
</dbReference>
<evidence type="ECO:0000313" key="3">
    <source>
        <dbReference type="Proteomes" id="UP000029121"/>
    </source>
</evidence>
<dbReference type="EMBL" id="KB870812">
    <property type="protein sequence ID" value="EOA14000.1"/>
    <property type="molecule type" value="Genomic_DNA"/>
</dbReference>
<dbReference type="Pfam" id="PF06521">
    <property type="entry name" value="PAR1"/>
    <property type="match status" value="1"/>
</dbReference>
<proteinExistence type="predicted"/>
<dbReference type="KEGG" id="crb:17876318"/>
<dbReference type="InterPro" id="IPR009489">
    <property type="entry name" value="PAR1"/>
</dbReference>
<dbReference type="eggNOG" id="ENOG502R0KN">
    <property type="taxonomic scope" value="Eukaryota"/>
</dbReference>
<reference evidence="3" key="1">
    <citation type="journal article" date="2013" name="Nat. Genet.">
        <title>The Capsella rubella genome and the genomic consequences of rapid mating system evolution.</title>
        <authorList>
            <person name="Slotte T."/>
            <person name="Hazzouri K.M."/>
            <person name="Agren J.A."/>
            <person name="Koenig D."/>
            <person name="Maumus F."/>
            <person name="Guo Y.L."/>
            <person name="Steige K."/>
            <person name="Platts A.E."/>
            <person name="Escobar J.S."/>
            <person name="Newman L.K."/>
            <person name="Wang W."/>
            <person name="Mandakova T."/>
            <person name="Vello E."/>
            <person name="Smith L.M."/>
            <person name="Henz S.R."/>
            <person name="Steffen J."/>
            <person name="Takuno S."/>
            <person name="Brandvain Y."/>
            <person name="Coop G."/>
            <person name="Andolfatto P."/>
            <person name="Hu T.T."/>
            <person name="Blanchette M."/>
            <person name="Clark R.M."/>
            <person name="Quesneville H."/>
            <person name="Nordborg M."/>
            <person name="Gaut B.S."/>
            <person name="Lysak M.A."/>
            <person name="Jenkins J."/>
            <person name="Grimwood J."/>
            <person name="Chapman J."/>
            <person name="Prochnik S."/>
            <person name="Shu S."/>
            <person name="Rokhsar D."/>
            <person name="Schmutz J."/>
            <person name="Weigel D."/>
            <person name="Wright S.I."/>
        </authorList>
    </citation>
    <scope>NUCLEOTIDE SEQUENCE [LARGE SCALE GENOMIC DNA]</scope>
    <source>
        <strain evidence="3">cv. Monte Gargano</strain>
    </source>
</reference>
<evidence type="ECO:0000256" key="1">
    <source>
        <dbReference type="SAM" id="SignalP"/>
    </source>
</evidence>
<evidence type="ECO:0008006" key="4">
    <source>
        <dbReference type="Google" id="ProtNLM"/>
    </source>
</evidence>